<dbReference type="SUPFAM" id="SSF55718">
    <property type="entry name" value="SCP-like"/>
    <property type="match status" value="1"/>
</dbReference>
<dbReference type="InterPro" id="IPR051554">
    <property type="entry name" value="Acetyltransferase_Eis"/>
</dbReference>
<name>A0A161I7S0_9MICO</name>
<dbReference type="InterPro" id="IPR016181">
    <property type="entry name" value="Acyl_CoA_acyltransferase"/>
</dbReference>
<dbReference type="CDD" id="cd04301">
    <property type="entry name" value="NAT_SF"/>
    <property type="match status" value="1"/>
</dbReference>
<dbReference type="STRING" id="1300344.I598_2137"/>
<evidence type="ECO:0000259" key="1">
    <source>
        <dbReference type="PROSITE" id="PS51186"/>
    </source>
</evidence>
<dbReference type="RefSeq" id="WP_068202924.1">
    <property type="nucleotide sequence ID" value="NZ_CP014209.1"/>
</dbReference>
<proteinExistence type="predicted"/>
<evidence type="ECO:0000313" key="2">
    <source>
        <dbReference type="EMBL" id="ANC31678.1"/>
    </source>
</evidence>
<keyword evidence="3" id="KW-1185">Reference proteome</keyword>
<dbReference type="InterPro" id="IPR036527">
    <property type="entry name" value="SCP2_sterol-bd_dom_sf"/>
</dbReference>
<dbReference type="InterPro" id="IPR000182">
    <property type="entry name" value="GNAT_dom"/>
</dbReference>
<gene>
    <name evidence="2" type="ORF">I598_2137</name>
</gene>
<dbReference type="AlphaFoldDB" id="A0A161I7S0"/>
<dbReference type="PANTHER" id="PTHR37817:SF1">
    <property type="entry name" value="N-ACETYLTRANSFERASE EIS"/>
    <property type="match status" value="1"/>
</dbReference>
<dbReference type="EMBL" id="CP014209">
    <property type="protein sequence ID" value="ANC31678.1"/>
    <property type="molecule type" value="Genomic_DNA"/>
</dbReference>
<dbReference type="Gene3D" id="3.30.1050.10">
    <property type="entry name" value="SCP2 sterol-binding domain"/>
    <property type="match status" value="1"/>
</dbReference>
<protein>
    <recommendedName>
        <fullName evidence="1">N-acetyltransferase domain-containing protein</fullName>
    </recommendedName>
</protein>
<reference evidence="2 3" key="1">
    <citation type="submission" date="2016-01" db="EMBL/GenBank/DDBJ databases">
        <title>Complete genome sequence of a soil Actinobacterium, Isoptericola dokdonensis DS-3.</title>
        <authorList>
            <person name="Kwon S.-K."/>
            <person name="Kim J.F."/>
        </authorList>
    </citation>
    <scope>NUCLEOTIDE SEQUENCE [LARGE SCALE GENOMIC DNA]</scope>
    <source>
        <strain evidence="2 3">DS-3</strain>
    </source>
</reference>
<dbReference type="Pfam" id="PF13530">
    <property type="entry name" value="SCP2_2"/>
    <property type="match status" value="1"/>
</dbReference>
<dbReference type="Pfam" id="PF17668">
    <property type="entry name" value="Acetyltransf_17"/>
    <property type="match status" value="1"/>
</dbReference>
<organism evidence="2 3">
    <name type="scientific">Isoptericola dokdonensis DS-3</name>
    <dbReference type="NCBI Taxonomy" id="1300344"/>
    <lineage>
        <taxon>Bacteria</taxon>
        <taxon>Bacillati</taxon>
        <taxon>Actinomycetota</taxon>
        <taxon>Actinomycetes</taxon>
        <taxon>Micrococcales</taxon>
        <taxon>Promicromonosporaceae</taxon>
        <taxon>Isoptericola</taxon>
    </lineage>
</organism>
<dbReference type="KEGG" id="ido:I598_2137"/>
<dbReference type="SUPFAM" id="SSF55729">
    <property type="entry name" value="Acyl-CoA N-acyltransferases (Nat)"/>
    <property type="match status" value="1"/>
</dbReference>
<evidence type="ECO:0000313" key="3">
    <source>
        <dbReference type="Proteomes" id="UP000076794"/>
    </source>
</evidence>
<accession>A0A161I7S0</accession>
<feature type="domain" description="N-acetyltransferase" evidence="1">
    <location>
        <begin position="3"/>
        <end position="145"/>
    </location>
</feature>
<dbReference type="InterPro" id="IPR041380">
    <property type="entry name" value="Acetyltransf_17"/>
</dbReference>
<dbReference type="PROSITE" id="PS51186">
    <property type="entry name" value="GNAT"/>
    <property type="match status" value="1"/>
</dbReference>
<dbReference type="PATRIC" id="fig|1300344.3.peg.2146"/>
<dbReference type="GO" id="GO:0030649">
    <property type="term" value="P:aminoglycoside antibiotic catabolic process"/>
    <property type="evidence" value="ECO:0007669"/>
    <property type="project" value="TreeGrafter"/>
</dbReference>
<dbReference type="PANTHER" id="PTHR37817">
    <property type="entry name" value="N-ACETYLTRANSFERASE EIS"/>
    <property type="match status" value="1"/>
</dbReference>
<dbReference type="GO" id="GO:0034069">
    <property type="term" value="F:aminoglycoside N-acetyltransferase activity"/>
    <property type="evidence" value="ECO:0007669"/>
    <property type="project" value="TreeGrafter"/>
</dbReference>
<dbReference type="OrthoDB" id="3498897at2"/>
<dbReference type="Pfam" id="PF13527">
    <property type="entry name" value="Acetyltransf_9"/>
    <property type="match status" value="1"/>
</dbReference>
<dbReference type="InterPro" id="IPR025559">
    <property type="entry name" value="Eis_dom"/>
</dbReference>
<dbReference type="Proteomes" id="UP000076794">
    <property type="component" value="Chromosome"/>
</dbReference>
<dbReference type="Gene3D" id="3.40.630.30">
    <property type="match status" value="2"/>
</dbReference>
<sequence>MTLEIRRSVLADVPAARRLGDEAFGVPTRPAPVPDPDDWPRPHTRPWVAAVDGEVAAGLAVRSFTSWFHGARLPTAGFAGVTVAAERRGSGLLRPLMEAALAEARDLDETVSTLYPSSAGIYRGLGYEVVGAFEDVRIPMASLAAVAPAGDGVRTRRATAADLPAVRRVYEAWASAQNGPLTRAEAPFTMEPDEMVGPGADLTGVSLAVRGTGTEEVLGFASWSRGTGYDRTTTIAVDDLVALTPDAARALWRMLGSFASVVGQVEVCTSGGWSGTDVSRLVLPDHAATSSPRPYMLRLLDVPGALGACRVPPVRARVPFAVADPRTPDLAGAWTLEAAEGTVRVVPDDGASPGDRPTFTSGGLALTWSGAQSTANARLAGGLTGPGEHDTTWDALWGGRQVHVRDYF</sequence>